<comment type="cofactor">
    <cofactor evidence="9">
        <name>Ca(2+)</name>
        <dbReference type="ChEBI" id="CHEBI:29108"/>
    </cofactor>
    <text evidence="9">Binds 1 Ca(2+) ion per subunit.</text>
</comment>
<evidence type="ECO:0000256" key="6">
    <source>
        <dbReference type="ARBA" id="ARBA00022825"/>
    </source>
</evidence>
<evidence type="ECO:0000256" key="7">
    <source>
        <dbReference type="ARBA" id="ARBA00022837"/>
    </source>
</evidence>
<evidence type="ECO:0000256" key="9">
    <source>
        <dbReference type="PROSITE-ProRule" id="PRU01032"/>
    </source>
</evidence>
<dbReference type="Gene3D" id="3.40.50.200">
    <property type="entry name" value="Peptidase S8/S53 domain"/>
    <property type="match status" value="2"/>
</dbReference>
<feature type="binding site" evidence="9">
    <location>
        <position position="530"/>
    </location>
    <ligand>
        <name>Ca(2+)</name>
        <dbReference type="ChEBI" id="CHEBI:29108"/>
    </ligand>
</feature>
<keyword evidence="5 9" id="KW-0378">Hydrolase</keyword>
<dbReference type="GO" id="GO:0005576">
    <property type="term" value="C:extracellular region"/>
    <property type="evidence" value="ECO:0007669"/>
    <property type="project" value="UniProtKB-SubCell"/>
</dbReference>
<dbReference type="PROSITE" id="PS00138">
    <property type="entry name" value="SUBTILASE_SER"/>
    <property type="match status" value="1"/>
</dbReference>
<evidence type="ECO:0000256" key="5">
    <source>
        <dbReference type="ARBA" id="ARBA00022801"/>
    </source>
</evidence>
<keyword evidence="7 9" id="KW-0106">Calcium</keyword>
<dbReference type="CDD" id="cd11377">
    <property type="entry name" value="Pro-peptidase_S53"/>
    <property type="match status" value="1"/>
</dbReference>
<keyword evidence="13" id="KW-1185">Reference proteome</keyword>
<dbReference type="SMART" id="SM00944">
    <property type="entry name" value="Pro-kuma_activ"/>
    <property type="match status" value="1"/>
</dbReference>
<dbReference type="STRING" id="454130.A0A0U5GNY9"/>
<name>A0A0U5GNY9_ASPCI</name>
<dbReference type="CDD" id="cd04056">
    <property type="entry name" value="Peptidases_S53"/>
    <property type="match status" value="1"/>
</dbReference>
<reference evidence="13" key="1">
    <citation type="journal article" date="2016" name="Genome Announc.">
        <title>Draft genome sequences of fungus Aspergillus calidoustus.</title>
        <authorList>
            <person name="Horn F."/>
            <person name="Linde J."/>
            <person name="Mattern D.J."/>
            <person name="Walther G."/>
            <person name="Guthke R."/>
            <person name="Scherlach K."/>
            <person name="Martin K."/>
            <person name="Brakhage A.A."/>
            <person name="Petzke L."/>
            <person name="Valiante V."/>
        </authorList>
    </citation>
    <scope>NUCLEOTIDE SEQUENCE [LARGE SCALE GENOMIC DNA]</scope>
    <source>
        <strain evidence="13">SF006504</strain>
    </source>
</reference>
<dbReference type="GO" id="GO:0004252">
    <property type="term" value="F:serine-type endopeptidase activity"/>
    <property type="evidence" value="ECO:0007669"/>
    <property type="project" value="UniProtKB-UniRule"/>
</dbReference>
<keyword evidence="4 10" id="KW-0732">Signal</keyword>
<keyword evidence="8" id="KW-0865">Zymogen</keyword>
<feature type="active site" description="Charge relay system" evidence="9">
    <location>
        <position position="467"/>
    </location>
</feature>
<comment type="subcellular location">
    <subcellularLocation>
        <location evidence="1">Secreted</location>
        <location evidence="1">Extracellular space</location>
    </subcellularLocation>
</comment>
<feature type="binding site" evidence="9">
    <location>
        <position position="528"/>
    </location>
    <ligand>
        <name>Ca(2+)</name>
        <dbReference type="ChEBI" id="CHEBI:29108"/>
    </ligand>
</feature>
<keyword evidence="6 9" id="KW-0720">Serine protease</keyword>
<accession>A0A0U5GNY9</accession>
<protein>
    <recommendedName>
        <fullName evidence="11">Peptidase S53 domain-containing protein</fullName>
    </recommendedName>
</protein>
<dbReference type="InterPro" id="IPR015366">
    <property type="entry name" value="S53_propep"/>
</dbReference>
<evidence type="ECO:0000256" key="1">
    <source>
        <dbReference type="ARBA" id="ARBA00004239"/>
    </source>
</evidence>
<evidence type="ECO:0000259" key="11">
    <source>
        <dbReference type="PROSITE" id="PS51695"/>
    </source>
</evidence>
<sequence length="564" mass="61206">MRAGLLYSLVLLTASALDSWGPYEVKENHRVPPPWTRAGRADSYLNITLHISLIPEDLGALERRLVQVSDPTHRDYGRFLTRNEAQELVKPPSAATSLAQGWLSTDDAGMEIASQHGGVTAVRAVRWSLPARLHDVVESVQPTTSFFHIRPRRMRRQHPDTSDNADLNEVAVEAVEGAGSLIDVHTIPLNLTVNDACNATAITPLCLRTLYGTLSYKPQVPGRSRMAVVNNAGQLNNRSDIALFLATYRPDAVAGAQSFQDIGIAGGANQQTPATPEQIQTGAGREGNQDAETMLGIAHPVQLTTYTIGDVEPPFTPDLPTPTNTNEPFLTRLDLILSLPDSDLPSVVSTSYADLEDTVPLSYAERVCRGFAQLGARGVSVIMGAGDQGVGRDGKCFLNDGGSLRPRFQVKFPESCPWPVSRYLSEIGDLHAGMFNPGGRAYPDIAVQGFRYVTVWNGETLLVDGTSASTPAFAAIVALVNDALIASGKPQLGFLNPWLYSEGYKAFRDVSVGSTSGCNTTGFPAKEGWDAASGWGTPWFPTLRELALQRRFTGVRPWYARWYL</sequence>
<feature type="signal peptide" evidence="10">
    <location>
        <begin position="1"/>
        <end position="16"/>
    </location>
</feature>
<dbReference type="GO" id="GO:0006508">
    <property type="term" value="P:proteolysis"/>
    <property type="evidence" value="ECO:0007669"/>
    <property type="project" value="UniProtKB-KW"/>
</dbReference>
<feature type="chain" id="PRO_5006858061" description="Peptidase S53 domain-containing protein" evidence="10">
    <location>
        <begin position="17"/>
        <end position="564"/>
    </location>
</feature>
<dbReference type="SUPFAM" id="SSF54897">
    <property type="entry name" value="Protease propeptides/inhibitors"/>
    <property type="match status" value="1"/>
</dbReference>
<feature type="binding site" evidence="9">
    <location>
        <position position="509"/>
    </location>
    <ligand>
        <name>Ca(2+)</name>
        <dbReference type="ChEBI" id="CHEBI:29108"/>
    </ligand>
</feature>
<dbReference type="GO" id="GO:0046872">
    <property type="term" value="F:metal ion binding"/>
    <property type="evidence" value="ECO:0007669"/>
    <property type="project" value="UniProtKB-UniRule"/>
</dbReference>
<evidence type="ECO:0000313" key="13">
    <source>
        <dbReference type="Proteomes" id="UP000054771"/>
    </source>
</evidence>
<feature type="active site" description="Charge relay system" evidence="9">
    <location>
        <position position="286"/>
    </location>
</feature>
<dbReference type="SUPFAM" id="SSF52743">
    <property type="entry name" value="Subtilisin-like"/>
    <property type="match status" value="1"/>
</dbReference>
<dbReference type="EMBL" id="CDMC01000006">
    <property type="protein sequence ID" value="CEN61254.1"/>
    <property type="molecule type" value="Genomic_DNA"/>
</dbReference>
<evidence type="ECO:0000313" key="12">
    <source>
        <dbReference type="EMBL" id="CEN61254.1"/>
    </source>
</evidence>
<dbReference type="InterPro" id="IPR050819">
    <property type="entry name" value="Tripeptidyl-peptidase_I"/>
</dbReference>
<dbReference type="AlphaFoldDB" id="A0A0U5GNY9"/>
<evidence type="ECO:0000256" key="4">
    <source>
        <dbReference type="ARBA" id="ARBA00022729"/>
    </source>
</evidence>
<evidence type="ECO:0000256" key="10">
    <source>
        <dbReference type="SAM" id="SignalP"/>
    </source>
</evidence>
<feature type="binding site" evidence="9">
    <location>
        <position position="510"/>
    </location>
    <ligand>
        <name>Ca(2+)</name>
        <dbReference type="ChEBI" id="CHEBI:29108"/>
    </ligand>
</feature>
<gene>
    <name evidence="12" type="ORF">ASPCAL07916</name>
</gene>
<evidence type="ECO:0000256" key="8">
    <source>
        <dbReference type="ARBA" id="ARBA00023145"/>
    </source>
</evidence>
<dbReference type="Pfam" id="PF09286">
    <property type="entry name" value="Pro-kuma_activ"/>
    <property type="match status" value="1"/>
</dbReference>
<dbReference type="PANTHER" id="PTHR14218:SF39">
    <property type="entry name" value="PEPTIDASE S53 DOMAIN-CONTAINING PROTEIN"/>
    <property type="match status" value="1"/>
</dbReference>
<dbReference type="InterPro" id="IPR036852">
    <property type="entry name" value="Peptidase_S8/S53_dom_sf"/>
</dbReference>
<dbReference type="InterPro" id="IPR023828">
    <property type="entry name" value="Peptidase_S8_Ser-AS"/>
</dbReference>
<proteinExistence type="predicted"/>
<evidence type="ECO:0000256" key="3">
    <source>
        <dbReference type="ARBA" id="ARBA00022723"/>
    </source>
</evidence>
<dbReference type="PROSITE" id="PS51695">
    <property type="entry name" value="SEDOLISIN"/>
    <property type="match status" value="1"/>
</dbReference>
<feature type="domain" description="Peptidase S53" evidence="11">
    <location>
        <begin position="201"/>
        <end position="550"/>
    </location>
</feature>
<dbReference type="OMA" id="SGWGTPW"/>
<dbReference type="GO" id="GO:0008240">
    <property type="term" value="F:tripeptidyl-peptidase activity"/>
    <property type="evidence" value="ECO:0007669"/>
    <property type="project" value="TreeGrafter"/>
</dbReference>
<evidence type="ECO:0000256" key="2">
    <source>
        <dbReference type="ARBA" id="ARBA00022670"/>
    </source>
</evidence>
<feature type="active site" description="Charge relay system" evidence="9">
    <location>
        <position position="290"/>
    </location>
</feature>
<dbReference type="OrthoDB" id="409122at2759"/>
<dbReference type="Proteomes" id="UP000054771">
    <property type="component" value="Unassembled WGS sequence"/>
</dbReference>
<organism evidence="12 13">
    <name type="scientific">Aspergillus calidoustus</name>
    <dbReference type="NCBI Taxonomy" id="454130"/>
    <lineage>
        <taxon>Eukaryota</taxon>
        <taxon>Fungi</taxon>
        <taxon>Dikarya</taxon>
        <taxon>Ascomycota</taxon>
        <taxon>Pezizomycotina</taxon>
        <taxon>Eurotiomycetes</taxon>
        <taxon>Eurotiomycetidae</taxon>
        <taxon>Eurotiales</taxon>
        <taxon>Aspergillaceae</taxon>
        <taxon>Aspergillus</taxon>
        <taxon>Aspergillus subgen. Nidulantes</taxon>
    </lineage>
</organism>
<dbReference type="InterPro" id="IPR030400">
    <property type="entry name" value="Sedolisin_dom"/>
</dbReference>
<dbReference type="PANTHER" id="PTHR14218">
    <property type="entry name" value="PROTEASE S8 TRIPEPTIDYL PEPTIDASE I CLN2"/>
    <property type="match status" value="1"/>
</dbReference>
<keyword evidence="3 9" id="KW-0479">Metal-binding</keyword>
<keyword evidence="2 9" id="KW-0645">Protease</keyword>